<reference evidence="1" key="1">
    <citation type="submission" date="2021-10" db="EMBL/GenBank/DDBJ databases">
        <title>Tamlana sargassums sp. nov., and Tamlana laminarinivorans sp. nov., two new bacteria isolated from the brown alga.</title>
        <authorList>
            <person name="Li J."/>
        </authorList>
    </citation>
    <scope>NUCLEOTIDE SEQUENCE</scope>
    <source>
        <strain evidence="1">PT2-4</strain>
    </source>
</reference>
<protein>
    <submittedName>
        <fullName evidence="1">Sulfur carrier protein ThiS</fullName>
    </submittedName>
</protein>
<proteinExistence type="predicted"/>
<dbReference type="AlphaFoldDB" id="A0A9X1L2H3"/>
<keyword evidence="2" id="KW-1185">Reference proteome</keyword>
<evidence type="ECO:0000313" key="2">
    <source>
        <dbReference type="Proteomes" id="UP001139199"/>
    </source>
</evidence>
<dbReference type="RefSeq" id="WP_226544270.1">
    <property type="nucleotide sequence ID" value="NZ_JAJAPW010000006.1"/>
</dbReference>
<dbReference type="Proteomes" id="UP001139199">
    <property type="component" value="Unassembled WGS sequence"/>
</dbReference>
<dbReference type="InterPro" id="IPR016155">
    <property type="entry name" value="Mopterin_synth/thiamin_S_b"/>
</dbReference>
<dbReference type="SUPFAM" id="SSF54285">
    <property type="entry name" value="MoaD/ThiS"/>
    <property type="match status" value="1"/>
</dbReference>
<dbReference type="InterPro" id="IPR012675">
    <property type="entry name" value="Beta-grasp_dom_sf"/>
</dbReference>
<dbReference type="EMBL" id="JAJAPW010000006">
    <property type="protein sequence ID" value="MCB4799783.1"/>
    <property type="molecule type" value="Genomic_DNA"/>
</dbReference>
<dbReference type="InterPro" id="IPR010035">
    <property type="entry name" value="Thi_S"/>
</dbReference>
<comment type="caution">
    <text evidence="1">The sequence shown here is derived from an EMBL/GenBank/DDBJ whole genome shotgun (WGS) entry which is preliminary data.</text>
</comment>
<sequence length="66" mass="7373">MYIKVNQTLRKIPDNLSVEQLVEHYNVSTNGIAVAINNEVIKKSNWSSTTIKNDDDIIIIKSTQGG</sequence>
<accession>A0A9X1L2H3</accession>
<dbReference type="PANTHER" id="PTHR34472">
    <property type="entry name" value="SULFUR CARRIER PROTEIN THIS"/>
    <property type="match status" value="1"/>
</dbReference>
<dbReference type="CDD" id="cd00565">
    <property type="entry name" value="Ubl_ThiS"/>
    <property type="match status" value="1"/>
</dbReference>
<gene>
    <name evidence="1" type="primary">thiS</name>
    <name evidence="1" type="ORF">LG649_13085</name>
</gene>
<organism evidence="1 2">
    <name type="scientific">Neotamlana laminarinivorans</name>
    <dbReference type="NCBI Taxonomy" id="2883124"/>
    <lineage>
        <taxon>Bacteria</taxon>
        <taxon>Pseudomonadati</taxon>
        <taxon>Bacteroidota</taxon>
        <taxon>Flavobacteriia</taxon>
        <taxon>Flavobacteriales</taxon>
        <taxon>Flavobacteriaceae</taxon>
        <taxon>Neotamlana</taxon>
    </lineage>
</organism>
<evidence type="ECO:0000313" key="1">
    <source>
        <dbReference type="EMBL" id="MCB4799783.1"/>
    </source>
</evidence>
<dbReference type="Pfam" id="PF02597">
    <property type="entry name" value="ThiS"/>
    <property type="match status" value="1"/>
</dbReference>
<dbReference type="InterPro" id="IPR003749">
    <property type="entry name" value="ThiS/MoaD-like"/>
</dbReference>
<dbReference type="PANTHER" id="PTHR34472:SF1">
    <property type="entry name" value="SULFUR CARRIER PROTEIN THIS"/>
    <property type="match status" value="1"/>
</dbReference>
<dbReference type="NCBIfam" id="TIGR01683">
    <property type="entry name" value="thiS"/>
    <property type="match status" value="1"/>
</dbReference>
<name>A0A9X1L2H3_9FLAO</name>
<dbReference type="Gene3D" id="3.10.20.30">
    <property type="match status" value="1"/>
</dbReference>